<proteinExistence type="predicted"/>
<evidence type="ECO:0000256" key="1">
    <source>
        <dbReference type="SAM" id="Coils"/>
    </source>
</evidence>
<dbReference type="InterPro" id="IPR002654">
    <property type="entry name" value="Glyco_trans_25"/>
</dbReference>
<dbReference type="Proteomes" id="UP000320851">
    <property type="component" value="Chromosome"/>
</dbReference>
<evidence type="ECO:0000313" key="4">
    <source>
        <dbReference type="Proteomes" id="UP000320851"/>
    </source>
</evidence>
<evidence type="ECO:0000259" key="2">
    <source>
        <dbReference type="Pfam" id="PF01755"/>
    </source>
</evidence>
<feature type="coiled-coil region" evidence="1">
    <location>
        <begin position="245"/>
        <end position="328"/>
    </location>
</feature>
<feature type="domain" description="Glycosyl transferase family 25" evidence="2">
    <location>
        <begin position="319"/>
        <end position="386"/>
    </location>
</feature>
<evidence type="ECO:0000313" key="3">
    <source>
        <dbReference type="EMBL" id="QDY60630.1"/>
    </source>
</evidence>
<dbReference type="CDD" id="cd06532">
    <property type="entry name" value="Glyco_transf_25"/>
    <property type="match status" value="1"/>
</dbReference>
<organism evidence="3 4">
    <name type="scientific">Helicobacter pylori</name>
    <name type="common">Campylobacter pylori</name>
    <dbReference type="NCBI Taxonomy" id="210"/>
    <lineage>
        <taxon>Bacteria</taxon>
        <taxon>Pseudomonadati</taxon>
        <taxon>Campylobacterota</taxon>
        <taxon>Epsilonproteobacteria</taxon>
        <taxon>Campylobacterales</taxon>
        <taxon>Helicobacteraceae</taxon>
        <taxon>Helicobacter</taxon>
    </lineage>
</organism>
<keyword evidence="1" id="KW-0175">Coiled coil</keyword>
<dbReference type="EMBL" id="CP024948">
    <property type="protein sequence ID" value="QDY60630.1"/>
    <property type="molecule type" value="Genomic_DNA"/>
</dbReference>
<reference evidence="3 4" key="1">
    <citation type="journal article" date="2019" name="Sci. Rep.">
        <title>Evolutionary mechanism leading to the multi-cagA genotype in Helicobacter pylori.</title>
        <authorList>
            <person name="Su H."/>
            <person name="Tissera K."/>
            <person name="Jang S."/>
            <person name="Choi Y.H."/>
            <person name="Kim A."/>
            <person name="Cho Y.J."/>
            <person name="Li M."/>
            <person name="Gunawardhana N."/>
            <person name="Merrell D.S."/>
            <person name="Ge L."/>
            <person name="Cha J.H."/>
        </authorList>
    </citation>
    <scope>NUCLEOTIDE SEQUENCE [LARGE SCALE GENOMIC DNA]</scope>
    <source>
        <strain evidence="3 4">B140</strain>
    </source>
</reference>
<dbReference type="SUPFAM" id="SSF90257">
    <property type="entry name" value="Myosin rod fragments"/>
    <property type="match status" value="1"/>
</dbReference>
<dbReference type="AlphaFoldDB" id="A0A518YEZ3"/>
<name>A0A518YEZ3_HELPX</name>
<gene>
    <name evidence="3" type="ORF">CV728_03585</name>
</gene>
<sequence length="466" mass="54499">MVECHRMPYLGVHLTQVYIISLKESQRRLDTEKLVLESNEKFKGRCVFQIFDAISPKHQDFEKFIQELYDSSNLLKSDWFHSDYCYQELLPQEFGCYLSHYLLWKECVKLNQPVVILEDDVALESNFMQALEDCLKSPFDFVRLYGHYWGGHKTNLCALPIYTETEEAKAPIEKTPIENYEVTPPNPTQDAQQDCIIETQQDPKELSEPCKIAPQKISFNQVVFKKIKRKLNHFIGNILARTEVYKNVVQKYDELTGKYDELTGKYDELTGKYDELTGKYDELTGKYDELTGKYDELTGKYDELTGKYDELTTKYESLLAKEANIKETFWERHADSEKEAFFLEHFYLTSVYVATTAGYYLTPKGAKTFIEATERFKIIEPVDMFMNNPTYHDVATLTYLPLPVSLNKHCKISTIQNLKKSDISLIGPKKSYFDNLFYDQLNTRKCLRAFHKYSRQYAPLKTPKES</sequence>
<protein>
    <submittedName>
        <fullName evidence="3">Lipopolysaccharide biosynthesis protein</fullName>
    </submittedName>
</protein>
<feature type="domain" description="Glycosyl transferase family 25" evidence="2">
    <location>
        <begin position="16"/>
        <end position="181"/>
    </location>
</feature>
<accession>A0A518YEZ3</accession>
<dbReference type="Pfam" id="PF01755">
    <property type="entry name" value="Glyco_transf_25"/>
    <property type="match status" value="2"/>
</dbReference>
<dbReference type="Gene3D" id="1.20.5.340">
    <property type="match status" value="1"/>
</dbReference>